<dbReference type="Gene3D" id="3.40.50.1820">
    <property type="entry name" value="alpha/beta hydrolase"/>
    <property type="match status" value="1"/>
</dbReference>
<dbReference type="Proteomes" id="UP000298327">
    <property type="component" value="Unassembled WGS sequence"/>
</dbReference>
<dbReference type="EMBL" id="SEOQ01000876">
    <property type="protein sequence ID" value="TFY55889.1"/>
    <property type="molecule type" value="Genomic_DNA"/>
</dbReference>
<protein>
    <recommendedName>
        <fullName evidence="3">Alpha/beta hydrolase fold-3 domain-containing protein</fullName>
    </recommendedName>
</protein>
<name>A0A4Y9Y507_9AGAM</name>
<dbReference type="OrthoDB" id="2152029at2759"/>
<sequence length="129" mass="14142">MERNARSDVVAAILKAGYTPRALRGKLPADAATRNAWISPASLELEDADGLFAGLPPTCIVAAGAEQTVDAMRTGRDSLVHDLGQGKVRYLEYEDAYHDFLTTNWEPERTQAVKDLVQWYTEIFDASGA</sequence>
<evidence type="ECO:0008006" key="3">
    <source>
        <dbReference type="Google" id="ProtNLM"/>
    </source>
</evidence>
<evidence type="ECO:0000313" key="2">
    <source>
        <dbReference type="Proteomes" id="UP000298327"/>
    </source>
</evidence>
<dbReference type="STRING" id="205917.A0A4Y9Y507"/>
<dbReference type="SUPFAM" id="SSF53474">
    <property type="entry name" value="alpha/beta-Hydrolases"/>
    <property type="match status" value="1"/>
</dbReference>
<evidence type="ECO:0000313" key="1">
    <source>
        <dbReference type="EMBL" id="TFY55889.1"/>
    </source>
</evidence>
<keyword evidence="2" id="KW-1185">Reference proteome</keyword>
<accession>A0A4Y9Y507</accession>
<proteinExistence type="predicted"/>
<dbReference type="InterPro" id="IPR029058">
    <property type="entry name" value="AB_hydrolase_fold"/>
</dbReference>
<organism evidence="1 2">
    <name type="scientific">Dentipellis fragilis</name>
    <dbReference type="NCBI Taxonomy" id="205917"/>
    <lineage>
        <taxon>Eukaryota</taxon>
        <taxon>Fungi</taxon>
        <taxon>Dikarya</taxon>
        <taxon>Basidiomycota</taxon>
        <taxon>Agaricomycotina</taxon>
        <taxon>Agaricomycetes</taxon>
        <taxon>Russulales</taxon>
        <taxon>Hericiaceae</taxon>
        <taxon>Dentipellis</taxon>
    </lineage>
</organism>
<comment type="caution">
    <text evidence="1">The sequence shown here is derived from an EMBL/GenBank/DDBJ whole genome shotgun (WGS) entry which is preliminary data.</text>
</comment>
<dbReference type="AlphaFoldDB" id="A0A4Y9Y507"/>
<reference evidence="1 2" key="1">
    <citation type="submission" date="2019-02" db="EMBL/GenBank/DDBJ databases">
        <title>Genome sequencing of the rare red list fungi Dentipellis fragilis.</title>
        <authorList>
            <person name="Buettner E."/>
            <person name="Kellner H."/>
        </authorList>
    </citation>
    <scope>NUCLEOTIDE SEQUENCE [LARGE SCALE GENOMIC DNA]</scope>
    <source>
        <strain evidence="1 2">DSM 105465</strain>
    </source>
</reference>
<gene>
    <name evidence="1" type="ORF">EVG20_g9153</name>
</gene>